<dbReference type="STRING" id="1077947.SAMN05216227_101743"/>
<dbReference type="PANTHER" id="PTHR35526">
    <property type="entry name" value="ANTI-SIGMA-F FACTOR RSBW-RELATED"/>
    <property type="match status" value="1"/>
</dbReference>
<dbReference type="InterPro" id="IPR050267">
    <property type="entry name" value="Anti-sigma-factor_SerPK"/>
</dbReference>
<organism evidence="3 4">
    <name type="scientific">Pseudorhodobacter antarcticus</name>
    <dbReference type="NCBI Taxonomy" id="1077947"/>
    <lineage>
        <taxon>Bacteria</taxon>
        <taxon>Pseudomonadati</taxon>
        <taxon>Pseudomonadota</taxon>
        <taxon>Alphaproteobacteria</taxon>
        <taxon>Rhodobacterales</taxon>
        <taxon>Paracoccaceae</taxon>
        <taxon>Pseudorhodobacter</taxon>
    </lineage>
</organism>
<dbReference type="Proteomes" id="UP000183002">
    <property type="component" value="Unassembled WGS sequence"/>
</dbReference>
<keyword evidence="1" id="KW-0723">Serine/threonine-protein kinase</keyword>
<dbReference type="Gene3D" id="3.30.565.10">
    <property type="entry name" value="Histidine kinase-like ATPase, C-terminal domain"/>
    <property type="match status" value="1"/>
</dbReference>
<dbReference type="AlphaFoldDB" id="A0A1H8HK28"/>
<dbReference type="OrthoDB" id="9792240at2"/>
<name>A0A1H8HK28_9RHOB</name>
<reference evidence="3 4" key="1">
    <citation type="submission" date="2016-10" db="EMBL/GenBank/DDBJ databases">
        <authorList>
            <person name="de Groot N.N."/>
        </authorList>
    </citation>
    <scope>NUCLEOTIDE SEQUENCE [LARGE SCALE GENOMIC DNA]</scope>
    <source>
        <strain evidence="3 4">CGMCC 1.10836</strain>
    </source>
</reference>
<gene>
    <name evidence="3" type="ORF">SAMN05216227_101743</name>
</gene>
<evidence type="ECO:0000313" key="3">
    <source>
        <dbReference type="EMBL" id="SEN56582.1"/>
    </source>
</evidence>
<dbReference type="SUPFAM" id="SSF55874">
    <property type="entry name" value="ATPase domain of HSP90 chaperone/DNA topoisomerase II/histidine kinase"/>
    <property type="match status" value="1"/>
</dbReference>
<sequence length="150" mass="16667">MIHNIDSFYRGLMQLVIESDPTAVRSGLAQLLASDMIQTMQDGARGTAEIVLAEVLNNIVEHAYAGDNGAILIGLAHHPDGVHVTVRDQGRPFPREKLPQGHLPEIDQFANLPEGGFGWYLIRTLVRDLTYLRTDGFNHLSFCLPYEDSL</sequence>
<keyword evidence="3" id="KW-0808">Transferase</keyword>
<proteinExistence type="predicted"/>
<dbReference type="InterPro" id="IPR003594">
    <property type="entry name" value="HATPase_dom"/>
</dbReference>
<dbReference type="RefSeq" id="WP_050518892.1">
    <property type="nucleotide sequence ID" value="NZ_FOCO01000017.1"/>
</dbReference>
<accession>A0A1H8HK28</accession>
<dbReference type="InterPro" id="IPR036890">
    <property type="entry name" value="HATPase_C_sf"/>
</dbReference>
<evidence type="ECO:0000259" key="2">
    <source>
        <dbReference type="Pfam" id="PF13581"/>
    </source>
</evidence>
<evidence type="ECO:0000313" key="4">
    <source>
        <dbReference type="Proteomes" id="UP000183002"/>
    </source>
</evidence>
<evidence type="ECO:0000256" key="1">
    <source>
        <dbReference type="ARBA" id="ARBA00022527"/>
    </source>
</evidence>
<dbReference type="PANTHER" id="PTHR35526:SF3">
    <property type="entry name" value="ANTI-SIGMA-F FACTOR RSBW"/>
    <property type="match status" value="1"/>
</dbReference>
<feature type="domain" description="Histidine kinase/HSP90-like ATPase" evidence="2">
    <location>
        <begin position="22"/>
        <end position="142"/>
    </location>
</feature>
<keyword evidence="3" id="KW-0418">Kinase</keyword>
<dbReference type="CDD" id="cd16936">
    <property type="entry name" value="HATPase_RsbW-like"/>
    <property type="match status" value="1"/>
</dbReference>
<keyword evidence="4" id="KW-1185">Reference proteome</keyword>
<protein>
    <submittedName>
        <fullName evidence="3">Serine/threonine-protein kinase RsbW</fullName>
    </submittedName>
</protein>
<dbReference type="Pfam" id="PF13581">
    <property type="entry name" value="HATPase_c_2"/>
    <property type="match status" value="1"/>
</dbReference>
<dbReference type="EMBL" id="FOCO01000017">
    <property type="protein sequence ID" value="SEN56582.1"/>
    <property type="molecule type" value="Genomic_DNA"/>
</dbReference>
<dbReference type="GO" id="GO:0004674">
    <property type="term" value="F:protein serine/threonine kinase activity"/>
    <property type="evidence" value="ECO:0007669"/>
    <property type="project" value="UniProtKB-KW"/>
</dbReference>